<name>A0AAF3ET92_9BILA</name>
<reference evidence="4" key="1">
    <citation type="submission" date="2024-02" db="UniProtKB">
        <authorList>
            <consortium name="WormBaseParasite"/>
        </authorList>
    </citation>
    <scope>IDENTIFICATION</scope>
</reference>
<protein>
    <submittedName>
        <fullName evidence="4">Uncharacterized protein</fullName>
    </submittedName>
</protein>
<dbReference type="WBParaSite" id="MBELARI_LOCUS17364">
    <property type="protein sequence ID" value="MBELARI_LOCUS17364"/>
    <property type="gene ID" value="MBELARI_LOCUS17364"/>
</dbReference>
<evidence type="ECO:0000313" key="4">
    <source>
        <dbReference type="WBParaSite" id="MBELARI_LOCUS17364"/>
    </source>
</evidence>
<sequence>MAANLQSTDFRETFIEKLQRENIGEYRSIRLDEWKEGDKVHRNWTYINCSPLEGSGLVNASSTKRAQSAQSLMKTGDRSDPPSPVVRKRKQERILEEEQFEINEELKRQKERLSKEDEREKRKQEQTLKQEELEIQKEVKDQMGRLEKTMKGGDALDRKQERILKQEQLEIDADLKRQKERLSKELLKEGITSKPRNLKELSPRQLQGQSTGRQEFKQKVNAVEHITNLVNEDPEARRLWMDMVNNVRDATNNLRYCQKNIGEKRLPGVNEGWEQMEEICLAVDQLTHVVIRKK</sequence>
<accession>A0AAF3ET92</accession>
<evidence type="ECO:0000313" key="3">
    <source>
        <dbReference type="Proteomes" id="UP000887575"/>
    </source>
</evidence>
<feature type="region of interest" description="Disordered" evidence="2">
    <location>
        <begin position="193"/>
        <end position="214"/>
    </location>
</feature>
<proteinExistence type="predicted"/>
<keyword evidence="3" id="KW-1185">Reference proteome</keyword>
<dbReference type="Proteomes" id="UP000887575">
    <property type="component" value="Unassembled WGS sequence"/>
</dbReference>
<organism evidence="3 4">
    <name type="scientific">Mesorhabditis belari</name>
    <dbReference type="NCBI Taxonomy" id="2138241"/>
    <lineage>
        <taxon>Eukaryota</taxon>
        <taxon>Metazoa</taxon>
        <taxon>Ecdysozoa</taxon>
        <taxon>Nematoda</taxon>
        <taxon>Chromadorea</taxon>
        <taxon>Rhabditida</taxon>
        <taxon>Rhabditina</taxon>
        <taxon>Rhabditomorpha</taxon>
        <taxon>Rhabditoidea</taxon>
        <taxon>Rhabditidae</taxon>
        <taxon>Mesorhabditinae</taxon>
        <taxon>Mesorhabditis</taxon>
    </lineage>
</organism>
<dbReference type="AlphaFoldDB" id="A0AAF3ET92"/>
<feature type="compositionally biased region" description="Polar residues" evidence="2">
    <location>
        <begin position="204"/>
        <end position="213"/>
    </location>
</feature>
<evidence type="ECO:0000256" key="2">
    <source>
        <dbReference type="SAM" id="MobiDB-lite"/>
    </source>
</evidence>
<feature type="compositionally biased region" description="Polar residues" evidence="2">
    <location>
        <begin position="58"/>
        <end position="73"/>
    </location>
</feature>
<feature type="region of interest" description="Disordered" evidence="2">
    <location>
        <begin position="58"/>
        <end position="92"/>
    </location>
</feature>
<keyword evidence="1" id="KW-0175">Coiled coil</keyword>
<evidence type="ECO:0000256" key="1">
    <source>
        <dbReference type="SAM" id="Coils"/>
    </source>
</evidence>
<feature type="coiled-coil region" evidence="1">
    <location>
        <begin position="92"/>
        <end position="141"/>
    </location>
</feature>